<dbReference type="KEGG" id="dea:FPZ08_05975"/>
<comment type="similarity">
    <text evidence="1">Belongs to the complex I 24 kDa subunit family.</text>
</comment>
<comment type="cofactor">
    <cofactor evidence="6">
        <name>[2Fe-2S] cluster</name>
        <dbReference type="ChEBI" id="CHEBI:190135"/>
    </cofactor>
</comment>
<keyword evidence="2" id="KW-0001">2Fe-2S</keyword>
<feature type="region of interest" description="Disordered" evidence="8">
    <location>
        <begin position="176"/>
        <end position="305"/>
    </location>
</feature>
<keyword evidence="5" id="KW-0411">Iron-sulfur</keyword>
<dbReference type="FunFam" id="1.10.10.1590:FF:000001">
    <property type="entry name" value="NADH-quinone oxidoreductase subunit E"/>
    <property type="match status" value="1"/>
</dbReference>
<dbReference type="GO" id="GO:0046872">
    <property type="term" value="F:metal ion binding"/>
    <property type="evidence" value="ECO:0007669"/>
    <property type="project" value="UniProtKB-KW"/>
</dbReference>
<dbReference type="NCBIfam" id="TIGR01958">
    <property type="entry name" value="nuoE_fam"/>
    <property type="match status" value="1"/>
</dbReference>
<dbReference type="Gene3D" id="3.40.30.10">
    <property type="entry name" value="Glutaredoxin"/>
    <property type="match status" value="1"/>
</dbReference>
<dbReference type="PANTHER" id="PTHR10371">
    <property type="entry name" value="NADH DEHYDROGENASE UBIQUINONE FLAVOPROTEIN 2, MITOCHONDRIAL"/>
    <property type="match status" value="1"/>
</dbReference>
<dbReference type="GO" id="GO:0003954">
    <property type="term" value="F:NADH dehydrogenase activity"/>
    <property type="evidence" value="ECO:0007669"/>
    <property type="project" value="TreeGrafter"/>
</dbReference>
<dbReference type="InterPro" id="IPR041921">
    <property type="entry name" value="NuoE_N"/>
</dbReference>
<organism evidence="9 10">
    <name type="scientific">Devosia ginsengisoli</name>
    <dbReference type="NCBI Taxonomy" id="400770"/>
    <lineage>
        <taxon>Bacteria</taxon>
        <taxon>Pseudomonadati</taxon>
        <taxon>Pseudomonadota</taxon>
        <taxon>Alphaproteobacteria</taxon>
        <taxon>Hyphomicrobiales</taxon>
        <taxon>Devosiaceae</taxon>
        <taxon>Devosia</taxon>
    </lineage>
</organism>
<dbReference type="Proteomes" id="UP000315364">
    <property type="component" value="Chromosome"/>
</dbReference>
<dbReference type="Pfam" id="PF01257">
    <property type="entry name" value="2Fe-2S_thioredx"/>
    <property type="match status" value="1"/>
</dbReference>
<evidence type="ECO:0000256" key="2">
    <source>
        <dbReference type="ARBA" id="ARBA00022714"/>
    </source>
</evidence>
<dbReference type="PANTHER" id="PTHR10371:SF3">
    <property type="entry name" value="NADH DEHYDROGENASE [UBIQUINONE] FLAVOPROTEIN 2, MITOCHONDRIAL"/>
    <property type="match status" value="1"/>
</dbReference>
<dbReference type="OrthoDB" id="9807941at2"/>
<keyword evidence="10" id="KW-1185">Reference proteome</keyword>
<feature type="compositionally biased region" description="Low complexity" evidence="8">
    <location>
        <begin position="219"/>
        <end position="234"/>
    </location>
</feature>
<accession>A0A5B8LRJ8</accession>
<evidence type="ECO:0000256" key="6">
    <source>
        <dbReference type="ARBA" id="ARBA00034078"/>
    </source>
</evidence>
<keyword evidence="4" id="KW-0408">Iron</keyword>
<evidence type="ECO:0000256" key="8">
    <source>
        <dbReference type="SAM" id="MobiDB-lite"/>
    </source>
</evidence>
<proteinExistence type="inferred from homology"/>
<evidence type="ECO:0000256" key="1">
    <source>
        <dbReference type="ARBA" id="ARBA00010643"/>
    </source>
</evidence>
<sequence length="433" mass="45315">MVARRLADESVQPAAFAFTAENAKWAEWKIGLYPTGRQQSAVIPLLMRAQDQDGWVSRATIETIADMLSMAYIRVLEVATFYTQFQLQPVGSRAHIQVCGTTPCMLRGAGDLIDICKSKIHPDSHHLNADGTMSWEEVECAGACVNAPMVTIYHDTYEDLTAERFEEIVDAFAAGKGDTIKPGPQIDRLTSAAEGGRTTLLEKPSAKRTKFVPPPPPADAAAPVAAAPAPTTASKPKDVSEEAAPALKGTPKGAKVSQAKAEGERKAANASAKANGKPNKAMREDATGAESKAAKIDGGKAPGKATKAAPAVGAMTTSAAKGKAAKPAKAAPAEVNPVAEKGGSAPLFKAPKGTPDDLKLISGVGPVLEARLNALGITKWSQVAKFTAGDIAKVEDSLSFKGRVARDNWLAQAAALAKGGEAEYIRVFGKKPR</sequence>
<evidence type="ECO:0000256" key="4">
    <source>
        <dbReference type="ARBA" id="ARBA00023004"/>
    </source>
</evidence>
<dbReference type="Gene3D" id="1.10.10.1590">
    <property type="entry name" value="NADH-quinone oxidoreductase subunit E"/>
    <property type="match status" value="1"/>
</dbReference>
<reference evidence="9 10" key="1">
    <citation type="submission" date="2019-07" db="EMBL/GenBank/DDBJ databases">
        <title>Full genome sequence of Devosia sp. Gsoil 520.</title>
        <authorList>
            <person name="Im W.-T."/>
        </authorList>
    </citation>
    <scope>NUCLEOTIDE SEQUENCE [LARGE SCALE GENOMIC DNA]</scope>
    <source>
        <strain evidence="9 10">Gsoil 520</strain>
    </source>
</reference>
<dbReference type="InterPro" id="IPR036249">
    <property type="entry name" value="Thioredoxin-like_sf"/>
</dbReference>
<dbReference type="RefSeq" id="WP_146289133.1">
    <property type="nucleotide sequence ID" value="NZ_CP042304.1"/>
</dbReference>
<name>A0A5B8LRJ8_9HYPH</name>
<dbReference type="InterPro" id="IPR002023">
    <property type="entry name" value="NuoE-like"/>
</dbReference>
<feature type="compositionally biased region" description="Basic and acidic residues" evidence="8">
    <location>
        <begin position="281"/>
        <end position="298"/>
    </location>
</feature>
<dbReference type="EC" id="1.6.5.11" evidence="9"/>
<dbReference type="SUPFAM" id="SSF52833">
    <property type="entry name" value="Thioredoxin-like"/>
    <property type="match status" value="1"/>
</dbReference>
<protein>
    <submittedName>
        <fullName evidence="9">NADH-quinone oxidoreductase subunit NuoE</fullName>
        <ecNumber evidence="9">1.6.5.11</ecNumber>
    </submittedName>
</protein>
<dbReference type="EMBL" id="CP042304">
    <property type="protein sequence ID" value="QDZ10335.1"/>
    <property type="molecule type" value="Genomic_DNA"/>
</dbReference>
<dbReference type="AlphaFoldDB" id="A0A5B8LRJ8"/>
<dbReference type="NCBIfam" id="NF005724">
    <property type="entry name" value="PRK07539.1-4"/>
    <property type="match status" value="1"/>
</dbReference>
<evidence type="ECO:0000313" key="10">
    <source>
        <dbReference type="Proteomes" id="UP000315364"/>
    </source>
</evidence>
<evidence type="ECO:0000256" key="7">
    <source>
        <dbReference type="ARBA" id="ARBA00047712"/>
    </source>
</evidence>
<evidence type="ECO:0000256" key="3">
    <source>
        <dbReference type="ARBA" id="ARBA00022723"/>
    </source>
</evidence>
<dbReference type="InterPro" id="IPR042128">
    <property type="entry name" value="NuoE_dom"/>
</dbReference>
<comment type="catalytic activity">
    <reaction evidence="7">
        <text>a quinone + NADH + 5 H(+)(in) = a quinol + NAD(+) + 4 H(+)(out)</text>
        <dbReference type="Rhea" id="RHEA:57888"/>
        <dbReference type="ChEBI" id="CHEBI:15378"/>
        <dbReference type="ChEBI" id="CHEBI:24646"/>
        <dbReference type="ChEBI" id="CHEBI:57540"/>
        <dbReference type="ChEBI" id="CHEBI:57945"/>
        <dbReference type="ChEBI" id="CHEBI:132124"/>
    </reaction>
</comment>
<keyword evidence="3" id="KW-0479">Metal-binding</keyword>
<keyword evidence="9" id="KW-0560">Oxidoreductase</keyword>
<evidence type="ECO:0000313" key="9">
    <source>
        <dbReference type="EMBL" id="QDZ10335.1"/>
    </source>
</evidence>
<feature type="compositionally biased region" description="Low complexity" evidence="8">
    <location>
        <begin position="268"/>
        <end position="279"/>
    </location>
</feature>
<dbReference type="CDD" id="cd03064">
    <property type="entry name" value="TRX_Fd_NuoE"/>
    <property type="match status" value="1"/>
</dbReference>
<evidence type="ECO:0000256" key="5">
    <source>
        <dbReference type="ARBA" id="ARBA00023014"/>
    </source>
</evidence>
<dbReference type="GO" id="GO:0051537">
    <property type="term" value="F:2 iron, 2 sulfur cluster binding"/>
    <property type="evidence" value="ECO:0007669"/>
    <property type="project" value="UniProtKB-KW"/>
</dbReference>
<gene>
    <name evidence="9" type="primary">nuoE</name>
    <name evidence="9" type="ORF">FPZ08_05975</name>
</gene>